<evidence type="ECO:0000256" key="1">
    <source>
        <dbReference type="ARBA" id="ARBA00006479"/>
    </source>
</evidence>
<proteinExistence type="inferred from homology"/>
<gene>
    <name evidence="3" type="ORF">SAMN05421828_11715</name>
</gene>
<dbReference type="SUPFAM" id="SSF53067">
    <property type="entry name" value="Actin-like ATPase domain"/>
    <property type="match status" value="2"/>
</dbReference>
<comment type="similarity">
    <text evidence="1">Belongs to the ROK (NagC/XylR) family.</text>
</comment>
<dbReference type="OrthoDB" id="849313at2"/>
<keyword evidence="3" id="KW-0418">Kinase</keyword>
<dbReference type="PANTHER" id="PTHR18964:SF149">
    <property type="entry name" value="BIFUNCTIONAL UDP-N-ACETYLGLUCOSAMINE 2-EPIMERASE_N-ACETYLMANNOSAMINE KINASE"/>
    <property type="match status" value="1"/>
</dbReference>
<accession>A0A8G2CM28</accession>
<feature type="region of interest" description="Disordered" evidence="2">
    <location>
        <begin position="1"/>
        <end position="20"/>
    </location>
</feature>
<dbReference type="PANTHER" id="PTHR18964">
    <property type="entry name" value="ROK (REPRESSOR, ORF, KINASE) FAMILY"/>
    <property type="match status" value="1"/>
</dbReference>
<dbReference type="RefSeq" id="WP_081849110.1">
    <property type="nucleotide sequence ID" value="NZ_FTNE01000017.1"/>
</dbReference>
<comment type="caution">
    <text evidence="3">The sequence shown here is derived from an EMBL/GenBank/DDBJ whole genome shotgun (WGS) entry which is preliminary data.</text>
</comment>
<dbReference type="GO" id="GO:0016301">
    <property type="term" value="F:kinase activity"/>
    <property type="evidence" value="ECO:0007669"/>
    <property type="project" value="UniProtKB-KW"/>
</dbReference>
<dbReference type="InterPro" id="IPR043129">
    <property type="entry name" value="ATPase_NBD"/>
</dbReference>
<dbReference type="Pfam" id="PF00480">
    <property type="entry name" value="ROK"/>
    <property type="match status" value="1"/>
</dbReference>
<evidence type="ECO:0000256" key="2">
    <source>
        <dbReference type="SAM" id="MobiDB-lite"/>
    </source>
</evidence>
<dbReference type="Gene3D" id="3.30.420.40">
    <property type="match status" value="2"/>
</dbReference>
<dbReference type="EMBL" id="FTNE01000017">
    <property type="protein sequence ID" value="SIR15284.1"/>
    <property type="molecule type" value="Genomic_DNA"/>
</dbReference>
<evidence type="ECO:0000313" key="3">
    <source>
        <dbReference type="EMBL" id="SIR15284.1"/>
    </source>
</evidence>
<evidence type="ECO:0000313" key="4">
    <source>
        <dbReference type="Proteomes" id="UP000186308"/>
    </source>
</evidence>
<dbReference type="AlphaFoldDB" id="A0A8G2CM28"/>
<dbReference type="InterPro" id="IPR000600">
    <property type="entry name" value="ROK"/>
</dbReference>
<dbReference type="Proteomes" id="UP000186308">
    <property type="component" value="Unassembled WGS sequence"/>
</dbReference>
<reference evidence="3 4" key="1">
    <citation type="submission" date="2017-01" db="EMBL/GenBank/DDBJ databases">
        <authorList>
            <person name="Varghese N."/>
            <person name="Submissions S."/>
        </authorList>
    </citation>
    <scope>NUCLEOTIDE SEQUENCE [LARGE SCALE GENOMIC DNA]</scope>
    <source>
        <strain evidence="3 4">ATCC 35905</strain>
    </source>
</reference>
<name>A0A8G2CM28_ACIRU</name>
<keyword evidence="3" id="KW-0808">Transferase</keyword>
<sequence>MDVPLHSAAPLGATEPPGATEPDLVTLGIDVGGSHIKAALVAPDGALLTNYERVVTPLGRKPDVVVDTISALVAPLGRFDRVSVGFPGATREGTVLTAPNLGNDLWHGFKLAERLAARLTRPVRLANDATVQGLGAIAGRGLECTITLGTGMGFALFTDGKPAPHLEMGQHNAHKRYSYDQYIGHAALIRDGVKKWNKHVLRTVDALRVLVNFDLLYIGGGNVTAINFALPADVHLVSNETGITGGVRLWDGVFRRRA</sequence>
<organism evidence="3 4">
    <name type="scientific">Acidiphilium rubrum</name>
    <dbReference type="NCBI Taxonomy" id="526"/>
    <lineage>
        <taxon>Bacteria</taxon>
        <taxon>Pseudomonadati</taxon>
        <taxon>Pseudomonadota</taxon>
        <taxon>Alphaproteobacteria</taxon>
        <taxon>Acetobacterales</taxon>
        <taxon>Acidocellaceae</taxon>
        <taxon>Acidiphilium</taxon>
    </lineage>
</organism>
<protein>
    <submittedName>
        <fullName evidence="3">Polyphosphate glucokinase</fullName>
    </submittedName>
</protein>
<keyword evidence="4" id="KW-1185">Reference proteome</keyword>